<feature type="transmembrane region" description="Helical" evidence="2">
    <location>
        <begin position="26"/>
        <end position="51"/>
    </location>
</feature>
<dbReference type="Proteomes" id="UP000694005">
    <property type="component" value="Chromosome A03"/>
</dbReference>
<dbReference type="AlphaFoldDB" id="A0A8D9GR53"/>
<feature type="compositionally biased region" description="Acidic residues" evidence="1">
    <location>
        <begin position="86"/>
        <end position="95"/>
    </location>
</feature>
<dbReference type="EMBL" id="LS974619">
    <property type="protein sequence ID" value="CAG7885481.1"/>
    <property type="molecule type" value="Genomic_DNA"/>
</dbReference>
<evidence type="ECO:0000256" key="2">
    <source>
        <dbReference type="SAM" id="Phobius"/>
    </source>
</evidence>
<evidence type="ECO:0000313" key="4">
    <source>
        <dbReference type="Proteomes" id="UP000694005"/>
    </source>
</evidence>
<evidence type="ECO:0000313" key="3">
    <source>
        <dbReference type="EMBL" id="CAG7885481.1"/>
    </source>
</evidence>
<keyword evidence="2" id="KW-0472">Membrane</keyword>
<evidence type="ECO:0000256" key="1">
    <source>
        <dbReference type="SAM" id="MobiDB-lite"/>
    </source>
</evidence>
<name>A0A8D9GR53_BRACM</name>
<dbReference type="Gramene" id="A03p68240.2_BraZ1">
    <property type="protein sequence ID" value="A03p68240.2_BraZ1.CDS"/>
    <property type="gene ID" value="A03g68240.2_BraZ1"/>
</dbReference>
<keyword evidence="2" id="KW-0812">Transmembrane</keyword>
<keyword evidence="2" id="KW-1133">Transmembrane helix</keyword>
<feature type="region of interest" description="Disordered" evidence="1">
    <location>
        <begin position="67"/>
        <end position="107"/>
    </location>
</feature>
<organism evidence="3 4">
    <name type="scientific">Brassica campestris</name>
    <name type="common">Field mustard</name>
    <dbReference type="NCBI Taxonomy" id="3711"/>
    <lineage>
        <taxon>Eukaryota</taxon>
        <taxon>Viridiplantae</taxon>
        <taxon>Streptophyta</taxon>
        <taxon>Embryophyta</taxon>
        <taxon>Tracheophyta</taxon>
        <taxon>Spermatophyta</taxon>
        <taxon>Magnoliopsida</taxon>
        <taxon>eudicotyledons</taxon>
        <taxon>Gunneridae</taxon>
        <taxon>Pentapetalae</taxon>
        <taxon>rosids</taxon>
        <taxon>malvids</taxon>
        <taxon>Brassicales</taxon>
        <taxon>Brassicaceae</taxon>
        <taxon>Brassiceae</taxon>
        <taxon>Brassica</taxon>
    </lineage>
</organism>
<gene>
    <name evidence="3" type="ORF">BRAPAZ1V2_A03P68240.2</name>
</gene>
<proteinExistence type="predicted"/>
<protein>
    <submittedName>
        <fullName evidence="3">Uncharacterized protein</fullName>
    </submittedName>
</protein>
<accession>A0A8D9GR53</accession>
<sequence length="107" mass="12084">MVRFMCLLYESPTCSMLFPAKYVKNASIVFCVSPVCICIFIVINFNHLVLMEVAEKLSEQRSEHKVLASTRKGRSGEQPVFMPDTNPEECEEVEGSGELKSSGERIY</sequence>
<reference evidence="3 4" key="1">
    <citation type="submission" date="2021-07" db="EMBL/GenBank/DDBJ databases">
        <authorList>
            <consortium name="Genoscope - CEA"/>
            <person name="William W."/>
        </authorList>
    </citation>
    <scope>NUCLEOTIDE SEQUENCE [LARGE SCALE GENOMIC DNA]</scope>
</reference>